<reference evidence="2" key="1">
    <citation type="journal article" date="2022" name="G3 (Bethesda)">
        <title>Unveiling the complete genome sequence of Alicyclobacillus acidoterrestris DSM 3922T, a taint-producing strain.</title>
        <authorList>
            <person name="Leonardo I.C."/>
            <person name="Barreto Crespo M.T."/>
            <person name="Gaspar F.B."/>
        </authorList>
    </citation>
    <scope>NUCLEOTIDE SEQUENCE [LARGE SCALE GENOMIC DNA]</scope>
    <source>
        <strain evidence="2">DSM 3922</strain>
    </source>
</reference>
<dbReference type="KEGG" id="aaco:K1I37_12390"/>
<sequence length="110" mass="11944">MNLWETIVAMAVVAAYLPAFCLAEVNTLFAREQIHVEDGMQTVEQSVTDDLLMHQSVPHEMEEGGLTYVVSIADENGFSCAGTTVQVTSSASDKPDSLFVPFCQPGIFTN</sequence>
<accession>A0A9E6ZFX2</accession>
<accession>T0BY21</accession>
<dbReference type="AlphaFoldDB" id="T0BY21"/>
<evidence type="ECO:0000313" key="1">
    <source>
        <dbReference type="EMBL" id="UNO47503.1"/>
    </source>
</evidence>
<dbReference type="RefSeq" id="WP_021295694.1">
    <property type="nucleotide sequence ID" value="NZ_AURB01000101.1"/>
</dbReference>
<organism evidence="1 2">
    <name type="scientific">Alicyclobacillus acidoterrestris (strain ATCC 49025 / DSM 3922 / CIP 106132 / NCIMB 13137 / GD3B)</name>
    <dbReference type="NCBI Taxonomy" id="1356854"/>
    <lineage>
        <taxon>Bacteria</taxon>
        <taxon>Bacillati</taxon>
        <taxon>Bacillota</taxon>
        <taxon>Bacilli</taxon>
        <taxon>Bacillales</taxon>
        <taxon>Alicyclobacillaceae</taxon>
        <taxon>Alicyclobacillus</taxon>
    </lineage>
</organism>
<dbReference type="STRING" id="1356854.N007_03820"/>
<protein>
    <submittedName>
        <fullName evidence="1">Uncharacterized protein</fullName>
    </submittedName>
</protein>
<gene>
    <name evidence="1" type="ORF">K1I37_12390</name>
</gene>
<dbReference type="EMBL" id="CP080467">
    <property type="protein sequence ID" value="UNO47503.1"/>
    <property type="molecule type" value="Genomic_DNA"/>
</dbReference>
<keyword evidence="2" id="KW-1185">Reference proteome</keyword>
<evidence type="ECO:0000313" key="2">
    <source>
        <dbReference type="Proteomes" id="UP000829401"/>
    </source>
</evidence>
<proteinExistence type="predicted"/>
<dbReference type="Proteomes" id="UP000829401">
    <property type="component" value="Chromosome"/>
</dbReference>
<name>T0BY21_ALIAG</name>